<keyword evidence="6" id="KW-0460">Magnesium</keyword>
<dbReference type="PANTHER" id="PTHR10848">
    <property type="entry name" value="MEIOTIC RECOMBINATION PROTEIN SPO11"/>
    <property type="match status" value="1"/>
</dbReference>
<keyword evidence="8 10" id="KW-0238">DNA-binding</keyword>
<dbReference type="InterPro" id="IPR036078">
    <property type="entry name" value="Spo11/TopoVI_A_sf"/>
</dbReference>
<name>A0A9P9JMN7_9HYPO</name>
<keyword evidence="5" id="KW-0479">Metal-binding</keyword>
<organism evidence="14 15">
    <name type="scientific">Dactylonectria macrodidyma</name>
    <dbReference type="NCBI Taxonomy" id="307937"/>
    <lineage>
        <taxon>Eukaryota</taxon>
        <taxon>Fungi</taxon>
        <taxon>Dikarya</taxon>
        <taxon>Ascomycota</taxon>
        <taxon>Pezizomycotina</taxon>
        <taxon>Sordariomycetes</taxon>
        <taxon>Hypocreomycetidae</taxon>
        <taxon>Hypocreales</taxon>
        <taxon>Nectriaceae</taxon>
        <taxon>Dactylonectria</taxon>
    </lineage>
</organism>
<evidence type="ECO:0000256" key="6">
    <source>
        <dbReference type="ARBA" id="ARBA00022842"/>
    </source>
</evidence>
<feature type="domain" description="Spo11/DNA topoisomerase VI subunit A N-terminal" evidence="12">
    <location>
        <begin position="113"/>
        <end position="174"/>
    </location>
</feature>
<dbReference type="GO" id="GO:0046872">
    <property type="term" value="F:metal ion binding"/>
    <property type="evidence" value="ECO:0007669"/>
    <property type="project" value="UniProtKB-KW"/>
</dbReference>
<dbReference type="Gene3D" id="3.40.1360.10">
    <property type="match status" value="1"/>
</dbReference>
<keyword evidence="15" id="KW-1185">Reference proteome</keyword>
<dbReference type="Proteomes" id="UP000738349">
    <property type="component" value="Unassembled WGS sequence"/>
</dbReference>
<evidence type="ECO:0000259" key="13">
    <source>
        <dbReference type="Pfam" id="PF21180"/>
    </source>
</evidence>
<dbReference type="EC" id="5.6.2.2" evidence="4"/>
<dbReference type="GO" id="GO:0042138">
    <property type="term" value="P:meiotic DNA double-strand break formation"/>
    <property type="evidence" value="ECO:0007669"/>
    <property type="project" value="TreeGrafter"/>
</dbReference>
<evidence type="ECO:0000259" key="12">
    <source>
        <dbReference type="Pfam" id="PF04406"/>
    </source>
</evidence>
<evidence type="ECO:0000313" key="15">
    <source>
        <dbReference type="Proteomes" id="UP000738349"/>
    </source>
</evidence>
<evidence type="ECO:0000256" key="1">
    <source>
        <dbReference type="ARBA" id="ARBA00000185"/>
    </source>
</evidence>
<comment type="catalytic activity">
    <reaction evidence="1 10">
        <text>ATP-dependent breakage, passage and rejoining of double-stranded DNA.</text>
        <dbReference type="EC" id="5.6.2.2"/>
    </reaction>
</comment>
<accession>A0A9P9JMN7</accession>
<dbReference type="EMBL" id="JAGMUV010000003">
    <property type="protein sequence ID" value="KAH7165773.1"/>
    <property type="molecule type" value="Genomic_DNA"/>
</dbReference>
<evidence type="ECO:0000256" key="9">
    <source>
        <dbReference type="ARBA" id="ARBA00023235"/>
    </source>
</evidence>
<evidence type="ECO:0000256" key="4">
    <source>
        <dbReference type="ARBA" id="ARBA00012895"/>
    </source>
</evidence>
<comment type="cofactor">
    <cofactor evidence="2">
        <name>Mg(2+)</name>
        <dbReference type="ChEBI" id="CHEBI:18420"/>
    </cofactor>
</comment>
<dbReference type="GO" id="GO:0003918">
    <property type="term" value="F:DNA topoisomerase type II (double strand cut, ATP-hydrolyzing) activity"/>
    <property type="evidence" value="ECO:0007669"/>
    <property type="project" value="UniProtKB-UniRule"/>
</dbReference>
<keyword evidence="9 10" id="KW-0413">Isomerase</keyword>
<dbReference type="PANTHER" id="PTHR10848:SF0">
    <property type="entry name" value="MEIOTIC RECOMBINATION PROTEIN SPO11"/>
    <property type="match status" value="1"/>
</dbReference>
<dbReference type="GO" id="GO:0000228">
    <property type="term" value="C:nuclear chromosome"/>
    <property type="evidence" value="ECO:0007669"/>
    <property type="project" value="TreeGrafter"/>
</dbReference>
<reference evidence="14" key="1">
    <citation type="journal article" date="2021" name="Nat. Commun.">
        <title>Genetic determinants of endophytism in the Arabidopsis root mycobiome.</title>
        <authorList>
            <person name="Mesny F."/>
            <person name="Miyauchi S."/>
            <person name="Thiergart T."/>
            <person name="Pickel B."/>
            <person name="Atanasova L."/>
            <person name="Karlsson M."/>
            <person name="Huettel B."/>
            <person name="Barry K.W."/>
            <person name="Haridas S."/>
            <person name="Chen C."/>
            <person name="Bauer D."/>
            <person name="Andreopoulos W."/>
            <person name="Pangilinan J."/>
            <person name="LaButti K."/>
            <person name="Riley R."/>
            <person name="Lipzen A."/>
            <person name="Clum A."/>
            <person name="Drula E."/>
            <person name="Henrissat B."/>
            <person name="Kohler A."/>
            <person name="Grigoriev I.V."/>
            <person name="Martin F.M."/>
            <person name="Hacquard S."/>
        </authorList>
    </citation>
    <scope>NUCLEOTIDE SEQUENCE</scope>
    <source>
        <strain evidence="14">MPI-CAGE-AT-0147</strain>
    </source>
</reference>
<dbReference type="Gene3D" id="1.10.10.10">
    <property type="entry name" value="Winged helix-like DNA-binding domain superfamily/Winged helix DNA-binding domain"/>
    <property type="match status" value="1"/>
</dbReference>
<feature type="active site" description="O-(5'-phospho-DNA)-tyrosine intermediate" evidence="10">
    <location>
        <position position="142"/>
    </location>
</feature>
<proteinExistence type="inferred from homology"/>
<evidence type="ECO:0000313" key="14">
    <source>
        <dbReference type="EMBL" id="KAH7165773.1"/>
    </source>
</evidence>
<dbReference type="Pfam" id="PF21180">
    <property type="entry name" value="TOP6A-Spo11_Toprim"/>
    <property type="match status" value="1"/>
</dbReference>
<dbReference type="GO" id="GO:0003677">
    <property type="term" value="F:DNA binding"/>
    <property type="evidence" value="ECO:0007669"/>
    <property type="project" value="UniProtKB-UniRule"/>
</dbReference>
<dbReference type="Pfam" id="PF04406">
    <property type="entry name" value="TP6A_N"/>
    <property type="match status" value="1"/>
</dbReference>
<dbReference type="InterPro" id="IPR013049">
    <property type="entry name" value="Spo11/TopoVI_A_N"/>
</dbReference>
<dbReference type="OrthoDB" id="5377392at2759"/>
<evidence type="ECO:0000256" key="3">
    <source>
        <dbReference type="ARBA" id="ARBA00006559"/>
    </source>
</evidence>
<dbReference type="SUPFAM" id="SSF56726">
    <property type="entry name" value="DNA topoisomerase IV, alpha subunit"/>
    <property type="match status" value="1"/>
</dbReference>
<feature type="region of interest" description="Disordered" evidence="11">
    <location>
        <begin position="21"/>
        <end position="55"/>
    </location>
</feature>
<evidence type="ECO:0000256" key="5">
    <source>
        <dbReference type="ARBA" id="ARBA00022723"/>
    </source>
</evidence>
<dbReference type="AlphaFoldDB" id="A0A9P9JMN7"/>
<dbReference type="InterPro" id="IPR002815">
    <property type="entry name" value="Spo11/TopoVI_A"/>
</dbReference>
<feature type="domain" description="Topoisomerase 6 subunit A/Spo11 TOPRIM" evidence="13">
    <location>
        <begin position="224"/>
        <end position="341"/>
    </location>
</feature>
<evidence type="ECO:0000256" key="7">
    <source>
        <dbReference type="ARBA" id="ARBA00023029"/>
    </source>
</evidence>
<sequence length="437" mass="47633">MSPAADMDVTSSAIERVATPGLMHGSQVNTPGPPAPTADGDDSDTNTTASRATGEAVGPVVARIESILESVVDSLAACQELSITLSRRTRQGRSSESHLEHVHFPGRTVQEARKFARLLLLLQLSHDALVSGTILTKRHIFYQHQDLFEKQRQVDDLVDDLALTFGVTRGDLNIVAASKGVLVGQLVIELRDGSCLDPTAGNLGIPIPPAKSVSKIDVYDLKWILVVEKDAIFTSLCSSQFWRTSSCGPGAIITAKGYPDLTTRSFLNLVHSTKPQLPILGLVDFDPDGINILRCYRYGSQKLAHEVYVCTPSIIWLGIKSRQLMDAHGSEDASQSSDSASSQIQQGSGLTYATTRSSISSTSCHNPITYLSMRDRRVAESALNILRSSSPDDMEMAELRRELQVMLHLGVKAEIEWLDESGDLCQWLNREICLGFS</sequence>
<evidence type="ECO:0000256" key="10">
    <source>
        <dbReference type="PROSITE-ProRule" id="PRU01385"/>
    </source>
</evidence>
<dbReference type="GO" id="GO:0005524">
    <property type="term" value="F:ATP binding"/>
    <property type="evidence" value="ECO:0007669"/>
    <property type="project" value="InterPro"/>
</dbReference>
<dbReference type="PRINTS" id="PR01550">
    <property type="entry name" value="TOP6AFAMILY"/>
</dbReference>
<keyword evidence="7 10" id="KW-0799">Topoisomerase</keyword>
<dbReference type="GO" id="GO:0007131">
    <property type="term" value="P:reciprocal meiotic recombination"/>
    <property type="evidence" value="ECO:0007669"/>
    <property type="project" value="TreeGrafter"/>
</dbReference>
<dbReference type="InterPro" id="IPR036388">
    <property type="entry name" value="WH-like_DNA-bd_sf"/>
</dbReference>
<comment type="caution">
    <text evidence="14">The sequence shown here is derived from an EMBL/GenBank/DDBJ whole genome shotgun (WGS) entry which is preliminary data.</text>
</comment>
<evidence type="ECO:0000256" key="11">
    <source>
        <dbReference type="SAM" id="MobiDB-lite"/>
    </source>
</evidence>
<dbReference type="PROSITE" id="PS52041">
    <property type="entry name" value="TOPO_IIB"/>
    <property type="match status" value="1"/>
</dbReference>
<comment type="similarity">
    <text evidence="3 10">Belongs to the TOP6A family.</text>
</comment>
<dbReference type="CDD" id="cd00223">
    <property type="entry name" value="TOPRIM_TopoIIB_SPO"/>
    <property type="match status" value="1"/>
</dbReference>
<dbReference type="GO" id="GO:0000706">
    <property type="term" value="P:meiotic DNA double-strand break processing"/>
    <property type="evidence" value="ECO:0007669"/>
    <property type="project" value="TreeGrafter"/>
</dbReference>
<gene>
    <name evidence="14" type="ORF">EDB81DRAFT_942767</name>
</gene>
<protein>
    <recommendedName>
        <fullName evidence="4">DNA topoisomerase (ATP-hydrolyzing)</fullName>
        <ecNumber evidence="4">5.6.2.2</ecNumber>
    </recommendedName>
</protein>
<dbReference type="InterPro" id="IPR034136">
    <property type="entry name" value="TOPRIM_Topo6A/Spo11"/>
</dbReference>
<evidence type="ECO:0000256" key="2">
    <source>
        <dbReference type="ARBA" id="ARBA00001946"/>
    </source>
</evidence>
<evidence type="ECO:0000256" key="8">
    <source>
        <dbReference type="ARBA" id="ARBA00023125"/>
    </source>
</evidence>